<feature type="compositionally biased region" description="Basic and acidic residues" evidence="1">
    <location>
        <begin position="85"/>
        <end position="98"/>
    </location>
</feature>
<comment type="caution">
    <text evidence="2">The sequence shown here is derived from an EMBL/GenBank/DDBJ whole genome shotgun (WGS) entry which is preliminary data.</text>
</comment>
<organism evidence="2">
    <name type="scientific">marine sediment metagenome</name>
    <dbReference type="NCBI Taxonomy" id="412755"/>
    <lineage>
        <taxon>unclassified sequences</taxon>
        <taxon>metagenomes</taxon>
        <taxon>ecological metagenomes</taxon>
    </lineage>
</organism>
<evidence type="ECO:0000256" key="1">
    <source>
        <dbReference type="SAM" id="MobiDB-lite"/>
    </source>
</evidence>
<protein>
    <submittedName>
        <fullName evidence="2">Uncharacterized protein</fullName>
    </submittedName>
</protein>
<name>A0A0F9H5X2_9ZZZZ</name>
<reference evidence="2" key="1">
    <citation type="journal article" date="2015" name="Nature">
        <title>Complex archaea that bridge the gap between prokaryotes and eukaryotes.</title>
        <authorList>
            <person name="Spang A."/>
            <person name="Saw J.H."/>
            <person name="Jorgensen S.L."/>
            <person name="Zaremba-Niedzwiedzka K."/>
            <person name="Martijn J."/>
            <person name="Lind A.E."/>
            <person name="van Eijk R."/>
            <person name="Schleper C."/>
            <person name="Guy L."/>
            <person name="Ettema T.J."/>
        </authorList>
    </citation>
    <scope>NUCLEOTIDE SEQUENCE</scope>
</reference>
<evidence type="ECO:0000313" key="2">
    <source>
        <dbReference type="EMBL" id="KKL98346.1"/>
    </source>
</evidence>
<feature type="region of interest" description="Disordered" evidence="1">
    <location>
        <begin position="76"/>
        <end position="98"/>
    </location>
</feature>
<dbReference type="EMBL" id="LAZR01017946">
    <property type="protein sequence ID" value="KKL98346.1"/>
    <property type="molecule type" value="Genomic_DNA"/>
</dbReference>
<gene>
    <name evidence="2" type="ORF">LCGC14_1825340</name>
</gene>
<accession>A0A0F9H5X2</accession>
<dbReference type="AlphaFoldDB" id="A0A0F9H5X2"/>
<proteinExistence type="predicted"/>
<sequence length="98" mass="11285">MSFIVIIYEGNYPDGPGSSCKLLGSYLSRKAGRFISETYKRRNKLEFYPRIIEADVPPDLPEAEILEANLLLQEAQNDNGKKHRTTDNRIKKIRRNDS</sequence>